<sequence>MNLVHLKSRFWQPKFLALLQPDVLGLAIVLVGLALILNLAITFEQTPSAREYLYRYGTAETGAVNLVTSIYLGYRVFDTLGETIVLMLAVAGVILLIGRKS</sequence>
<evidence type="ECO:0000313" key="4">
    <source>
        <dbReference type="Proteomes" id="UP000649604"/>
    </source>
</evidence>
<comment type="caution">
    <text evidence="3">The sequence shown here is derived from an EMBL/GenBank/DDBJ whole genome shotgun (WGS) entry which is preliminary data.</text>
</comment>
<evidence type="ECO:0000256" key="1">
    <source>
        <dbReference type="SAM" id="Phobius"/>
    </source>
</evidence>
<keyword evidence="1" id="KW-0812">Transmembrane</keyword>
<gene>
    <name evidence="3" type="ORF">GF339_01545</name>
</gene>
<dbReference type="Proteomes" id="UP000649604">
    <property type="component" value="Unassembled WGS sequence"/>
</dbReference>
<evidence type="ECO:0000313" key="3">
    <source>
        <dbReference type="EMBL" id="MBD3323234.1"/>
    </source>
</evidence>
<organism evidence="3 4">
    <name type="scientific">candidate division KSB3 bacterium</name>
    <dbReference type="NCBI Taxonomy" id="2044937"/>
    <lineage>
        <taxon>Bacteria</taxon>
        <taxon>candidate division KSB3</taxon>
    </lineage>
</organism>
<evidence type="ECO:0000259" key="2">
    <source>
        <dbReference type="Pfam" id="PF20501"/>
    </source>
</evidence>
<dbReference type="Pfam" id="PF20501">
    <property type="entry name" value="MbhE"/>
    <property type="match status" value="1"/>
</dbReference>
<keyword evidence="1" id="KW-0472">Membrane</keyword>
<name>A0A9D5Q413_9BACT</name>
<dbReference type="EMBL" id="WJJP01000043">
    <property type="protein sequence ID" value="MBD3323234.1"/>
    <property type="molecule type" value="Genomic_DNA"/>
</dbReference>
<feature type="transmembrane region" description="Helical" evidence="1">
    <location>
        <begin position="53"/>
        <end position="74"/>
    </location>
</feature>
<proteinExistence type="predicted"/>
<feature type="transmembrane region" description="Helical" evidence="1">
    <location>
        <begin position="80"/>
        <end position="98"/>
    </location>
</feature>
<accession>A0A9D5Q413</accession>
<keyword evidence="1" id="KW-1133">Transmembrane helix</keyword>
<feature type="domain" description="MrpA C-terminal/MbhE" evidence="2">
    <location>
        <begin position="28"/>
        <end position="96"/>
    </location>
</feature>
<dbReference type="AlphaFoldDB" id="A0A9D5Q413"/>
<reference evidence="3" key="1">
    <citation type="submission" date="2019-11" db="EMBL/GenBank/DDBJ databases">
        <title>Microbial mats filling the niche in hypersaline microbial mats.</title>
        <authorList>
            <person name="Wong H.L."/>
            <person name="Macleod F.I."/>
            <person name="White R.A. III"/>
            <person name="Burns B.P."/>
        </authorList>
    </citation>
    <scope>NUCLEOTIDE SEQUENCE</scope>
    <source>
        <strain evidence="3">Rbin_158</strain>
    </source>
</reference>
<protein>
    <recommendedName>
        <fullName evidence="2">MrpA C-terminal/MbhE domain-containing protein</fullName>
    </recommendedName>
</protein>
<feature type="transmembrane region" description="Helical" evidence="1">
    <location>
        <begin position="23"/>
        <end position="41"/>
    </location>
</feature>
<dbReference type="InterPro" id="IPR046806">
    <property type="entry name" value="MrpA_C/MbhE"/>
</dbReference>